<keyword evidence="1" id="KW-0472">Membrane</keyword>
<dbReference type="Pfam" id="PF00014">
    <property type="entry name" value="Kunitz_BPTI"/>
    <property type="match status" value="2"/>
</dbReference>
<dbReference type="InterPro" id="IPR053014">
    <property type="entry name" value="Cuticle_assoc_divergent"/>
</dbReference>
<dbReference type="PROSITE" id="PS50279">
    <property type="entry name" value="BPTI_KUNITZ_2"/>
    <property type="match status" value="2"/>
</dbReference>
<evidence type="ECO:0000313" key="4">
    <source>
        <dbReference type="Proteomes" id="UP000605970"/>
    </source>
</evidence>
<proteinExistence type="predicted"/>
<keyword evidence="1" id="KW-1133">Transmembrane helix</keyword>
<gene>
    <name evidence="3" type="ORF">Mgra_00002911</name>
</gene>
<dbReference type="EMBL" id="JABEBT010000018">
    <property type="protein sequence ID" value="KAF7637654.1"/>
    <property type="molecule type" value="Genomic_DNA"/>
</dbReference>
<dbReference type="AlphaFoldDB" id="A0A8S9ZWY0"/>
<dbReference type="Gene3D" id="4.10.410.10">
    <property type="entry name" value="Pancreatic trypsin inhibitor Kunitz domain"/>
    <property type="match status" value="2"/>
</dbReference>
<name>A0A8S9ZWY0_9BILA</name>
<dbReference type="InterPro" id="IPR036880">
    <property type="entry name" value="Kunitz_BPTI_sf"/>
</dbReference>
<feature type="domain" description="BPTI/Kunitz inhibitor" evidence="2">
    <location>
        <begin position="31"/>
        <end position="84"/>
    </location>
</feature>
<protein>
    <recommendedName>
        <fullName evidence="2">BPTI/Kunitz inhibitor domain-containing protein</fullName>
    </recommendedName>
</protein>
<feature type="transmembrane region" description="Helical" evidence="1">
    <location>
        <begin position="6"/>
        <end position="25"/>
    </location>
</feature>
<evidence type="ECO:0000313" key="3">
    <source>
        <dbReference type="EMBL" id="KAF7637654.1"/>
    </source>
</evidence>
<sequence>MNNNKLINLIILFISFFISIINSSVPDKSICGLTRDRGNSECGAISEKKYFFDLNTKRCQPFLYLGCDGNENKFNSLNDCKSICSNFEPNTSENGGGGGHGMALPVPKCEGNVRAAVNSEAKVIFCPTEECPDNYECNKNKCCPTNKKIVCNVEYDTGRYAFQGSHTPRFFYKKEVNNCLLFTYYGALGNANNFETYNDCIKYCKEEE</sequence>
<dbReference type="OrthoDB" id="5950222at2759"/>
<dbReference type="SMART" id="SM00131">
    <property type="entry name" value="KU"/>
    <property type="match status" value="2"/>
</dbReference>
<dbReference type="PANTHER" id="PTHR46339">
    <property type="entry name" value="PROTEIN CBG15282-RELATED"/>
    <property type="match status" value="1"/>
</dbReference>
<keyword evidence="1" id="KW-0812">Transmembrane</keyword>
<accession>A0A8S9ZWY0</accession>
<dbReference type="PRINTS" id="PR00759">
    <property type="entry name" value="BASICPTASE"/>
</dbReference>
<keyword evidence="4" id="KW-1185">Reference proteome</keyword>
<dbReference type="InterPro" id="IPR002223">
    <property type="entry name" value="Kunitz_BPTI"/>
</dbReference>
<dbReference type="InterPro" id="IPR020901">
    <property type="entry name" value="Prtase_inh_Kunz-CS"/>
</dbReference>
<comment type="caution">
    <text evidence="3">The sequence shown here is derived from an EMBL/GenBank/DDBJ whole genome shotgun (WGS) entry which is preliminary data.</text>
</comment>
<reference evidence="3" key="1">
    <citation type="journal article" date="2020" name="Ecol. Evol.">
        <title>Genome structure and content of the rice root-knot nematode (Meloidogyne graminicola).</title>
        <authorList>
            <person name="Phan N.T."/>
            <person name="Danchin E.G.J."/>
            <person name="Klopp C."/>
            <person name="Perfus-Barbeoch L."/>
            <person name="Kozlowski D.K."/>
            <person name="Koutsovoulos G.D."/>
            <person name="Lopez-Roques C."/>
            <person name="Bouchez O."/>
            <person name="Zahm M."/>
            <person name="Besnard G."/>
            <person name="Bellafiore S."/>
        </authorList>
    </citation>
    <scope>NUCLEOTIDE SEQUENCE</scope>
    <source>
        <strain evidence="3">VN-18</strain>
    </source>
</reference>
<dbReference type="SUPFAM" id="SSF57362">
    <property type="entry name" value="BPTI-like"/>
    <property type="match status" value="2"/>
</dbReference>
<dbReference type="Proteomes" id="UP000605970">
    <property type="component" value="Unassembled WGS sequence"/>
</dbReference>
<evidence type="ECO:0000259" key="2">
    <source>
        <dbReference type="PROSITE" id="PS50279"/>
    </source>
</evidence>
<organism evidence="3 4">
    <name type="scientific">Meloidogyne graminicola</name>
    <dbReference type="NCBI Taxonomy" id="189291"/>
    <lineage>
        <taxon>Eukaryota</taxon>
        <taxon>Metazoa</taxon>
        <taxon>Ecdysozoa</taxon>
        <taxon>Nematoda</taxon>
        <taxon>Chromadorea</taxon>
        <taxon>Rhabditida</taxon>
        <taxon>Tylenchina</taxon>
        <taxon>Tylenchomorpha</taxon>
        <taxon>Tylenchoidea</taxon>
        <taxon>Meloidogynidae</taxon>
        <taxon>Meloidogyninae</taxon>
        <taxon>Meloidogyne</taxon>
    </lineage>
</organism>
<dbReference type="GO" id="GO:0004867">
    <property type="term" value="F:serine-type endopeptidase inhibitor activity"/>
    <property type="evidence" value="ECO:0007669"/>
    <property type="project" value="InterPro"/>
</dbReference>
<dbReference type="PROSITE" id="PS00280">
    <property type="entry name" value="BPTI_KUNITZ_1"/>
    <property type="match status" value="1"/>
</dbReference>
<dbReference type="CDD" id="cd00109">
    <property type="entry name" value="Kunitz-type"/>
    <property type="match status" value="1"/>
</dbReference>
<evidence type="ECO:0000256" key="1">
    <source>
        <dbReference type="SAM" id="Phobius"/>
    </source>
</evidence>
<feature type="domain" description="BPTI/Kunitz inhibitor" evidence="2">
    <location>
        <begin position="151"/>
        <end position="204"/>
    </location>
</feature>